<evidence type="ECO:0000313" key="1">
    <source>
        <dbReference type="EMBL" id="GGH41262.1"/>
    </source>
</evidence>
<dbReference type="EMBL" id="BMFU01000001">
    <property type="protein sequence ID" value="GGH41262.1"/>
    <property type="molecule type" value="Genomic_DNA"/>
</dbReference>
<reference evidence="2" key="1">
    <citation type="journal article" date="2019" name="Int. J. Syst. Evol. Microbiol.">
        <title>The Global Catalogue of Microorganisms (GCM) 10K type strain sequencing project: providing services to taxonomists for standard genome sequencing and annotation.</title>
        <authorList>
            <consortium name="The Broad Institute Genomics Platform"/>
            <consortium name="The Broad Institute Genome Sequencing Center for Infectious Disease"/>
            <person name="Wu L."/>
            <person name="Ma J."/>
        </authorList>
    </citation>
    <scope>NUCLEOTIDE SEQUENCE [LARGE SCALE GENOMIC DNA]</scope>
    <source>
        <strain evidence="2">CGMCC 1.12770</strain>
    </source>
</reference>
<keyword evidence="2" id="KW-1185">Reference proteome</keyword>
<dbReference type="Proteomes" id="UP000652153">
    <property type="component" value="Unassembled WGS sequence"/>
</dbReference>
<gene>
    <name evidence="1" type="ORF">GCM10008014_00650</name>
</gene>
<name>A0ABQ1YWD0_9BACL</name>
<accession>A0ABQ1YWD0</accession>
<organism evidence="1 2">
    <name type="scientific">Paenibacillus silvae</name>
    <dbReference type="NCBI Taxonomy" id="1325358"/>
    <lineage>
        <taxon>Bacteria</taxon>
        <taxon>Bacillati</taxon>
        <taxon>Bacillota</taxon>
        <taxon>Bacilli</taxon>
        <taxon>Bacillales</taxon>
        <taxon>Paenibacillaceae</taxon>
        <taxon>Paenibacillus</taxon>
    </lineage>
</organism>
<proteinExistence type="predicted"/>
<comment type="caution">
    <text evidence="1">The sequence shown here is derived from an EMBL/GenBank/DDBJ whole genome shotgun (WGS) entry which is preliminary data.</text>
</comment>
<protein>
    <submittedName>
        <fullName evidence="1">Uncharacterized protein</fullName>
    </submittedName>
</protein>
<sequence>MIGTTNLPNRMKLVLSITGEDGFSAQKEVEVNNGKLESKLITNNGAGLVPGKYILRITSQAGIRQPISVQNIIGKQGENLKGELVLSQEILGNMIGYTYSFSKSDSQTSANENEKVWEELNGYLSTGQYALIMEFIDKIQTPDQDIQMMYHFSKYHIYGQAGNDRKALESLYSIPRDYKGRNEDLINYYKYLNDFYKDESPFSFNDYVALYRNNRITPTSFAYYLTKSEQIGDTKNSDADTVYKYIMKEFDVLTDYGNNYVPEIHDPIILEKASRHFGMTVSQADEIFMNRAMQLR</sequence>
<evidence type="ECO:0000313" key="2">
    <source>
        <dbReference type="Proteomes" id="UP000652153"/>
    </source>
</evidence>